<keyword evidence="2" id="KW-1185">Reference proteome</keyword>
<gene>
    <name evidence="1" type="ORF">OK344_09660</name>
</gene>
<proteinExistence type="predicted"/>
<organism evidence="1 2">
    <name type="scientific">Kaistella yananensis</name>
    <dbReference type="NCBI Taxonomy" id="2989820"/>
    <lineage>
        <taxon>Bacteria</taxon>
        <taxon>Pseudomonadati</taxon>
        <taxon>Bacteroidota</taxon>
        <taxon>Flavobacteriia</taxon>
        <taxon>Flavobacteriales</taxon>
        <taxon>Weeksellaceae</taxon>
        <taxon>Chryseobacterium group</taxon>
        <taxon>Kaistella</taxon>
    </lineage>
</organism>
<dbReference type="EMBL" id="JAPCHZ010000005">
    <property type="protein sequence ID" value="MCW4452475.1"/>
    <property type="molecule type" value="Genomic_DNA"/>
</dbReference>
<dbReference type="RefSeq" id="WP_265144600.1">
    <property type="nucleotide sequence ID" value="NZ_JAPCHZ010000005.1"/>
</dbReference>
<protein>
    <submittedName>
        <fullName evidence="1">Uncharacterized protein</fullName>
    </submittedName>
</protein>
<name>A0ABT3JNX8_9FLAO</name>
<evidence type="ECO:0000313" key="1">
    <source>
        <dbReference type="EMBL" id="MCW4452475.1"/>
    </source>
</evidence>
<accession>A0ABT3JNX8</accession>
<dbReference type="Proteomes" id="UP001209107">
    <property type="component" value="Unassembled WGS sequence"/>
</dbReference>
<evidence type="ECO:0000313" key="2">
    <source>
        <dbReference type="Proteomes" id="UP001209107"/>
    </source>
</evidence>
<reference evidence="1 2" key="1">
    <citation type="submission" date="2022-10" db="EMBL/GenBank/DDBJ databases">
        <title>Kaistella sp. BT-6-1-3.</title>
        <authorList>
            <person name="Ai J."/>
            <person name="Deng Z."/>
        </authorList>
    </citation>
    <scope>NUCLEOTIDE SEQUENCE [LARGE SCALE GENOMIC DNA]</scope>
    <source>
        <strain evidence="1 2">BT6-1-3</strain>
    </source>
</reference>
<sequence length="114" mass="13293">MTLEKMSEIGFEHMMQLKAAYCFRMRVESGGYEMFYHQSLPTLKSESGELLEAVNIHTNIHHITPRNNYHVVVSGIGERRNFHKMQWNGRKTVGPDALILSKREVEIIENRSNF</sequence>
<comment type="caution">
    <text evidence="1">The sequence shown here is derived from an EMBL/GenBank/DDBJ whole genome shotgun (WGS) entry which is preliminary data.</text>
</comment>